<evidence type="ECO:0000256" key="18">
    <source>
        <dbReference type="ARBA" id="ARBA00023034"/>
    </source>
</evidence>
<evidence type="ECO:0000313" key="31">
    <source>
        <dbReference type="Ensembl" id="ENSCAFP00030027453.1"/>
    </source>
</evidence>
<dbReference type="Gene3D" id="3.30.1520.10">
    <property type="entry name" value="Phox-like domain"/>
    <property type="match status" value="1"/>
</dbReference>
<dbReference type="InterPro" id="IPR001452">
    <property type="entry name" value="SH3_domain"/>
</dbReference>
<dbReference type="InterPro" id="IPR036871">
    <property type="entry name" value="PX_dom_sf"/>
</dbReference>
<feature type="compositionally biased region" description="Acidic residues" evidence="28">
    <location>
        <begin position="241"/>
        <end position="251"/>
    </location>
</feature>
<dbReference type="GO" id="GO:0030136">
    <property type="term" value="C:clathrin-coated vesicle"/>
    <property type="evidence" value="ECO:0007669"/>
    <property type="project" value="UniProtKB-SubCell"/>
</dbReference>
<keyword evidence="8" id="KW-0813">Transport</keyword>
<evidence type="ECO:0000256" key="24">
    <source>
        <dbReference type="ARBA" id="ARBA00058552"/>
    </source>
</evidence>
<dbReference type="GO" id="GO:0006897">
    <property type="term" value="P:endocytosis"/>
    <property type="evidence" value="ECO:0007669"/>
    <property type="project" value="UniProtKB-KW"/>
</dbReference>
<evidence type="ECO:0000259" key="30">
    <source>
        <dbReference type="PROSITE" id="PS50195"/>
    </source>
</evidence>
<feature type="domain" description="SH3" evidence="29">
    <location>
        <begin position="32"/>
        <end position="94"/>
    </location>
</feature>
<dbReference type="Gene3D" id="2.30.30.40">
    <property type="entry name" value="SH3 Domains"/>
    <property type="match status" value="1"/>
</dbReference>
<dbReference type="FunFam" id="2.30.30.40:FF:000199">
    <property type="entry name" value="Sorting nexin"/>
    <property type="match status" value="1"/>
</dbReference>
<dbReference type="GO" id="GO:0030659">
    <property type="term" value="C:cytoplasmic vesicle membrane"/>
    <property type="evidence" value="ECO:0007669"/>
    <property type="project" value="UniProtKB-SubCell"/>
</dbReference>
<dbReference type="InterPro" id="IPR027267">
    <property type="entry name" value="AH/BAR_dom_sf"/>
</dbReference>
<dbReference type="FunFam" id="1.20.1270.60:FF:000032">
    <property type="entry name" value="Sorting nexin"/>
    <property type="match status" value="1"/>
</dbReference>
<evidence type="ECO:0000256" key="5">
    <source>
        <dbReference type="ARBA" id="ARBA00004601"/>
    </source>
</evidence>
<dbReference type="Pfam" id="PF00787">
    <property type="entry name" value="PX"/>
    <property type="match status" value="1"/>
</dbReference>
<evidence type="ECO:0000256" key="27">
    <source>
        <dbReference type="PROSITE-ProRule" id="PRU00192"/>
    </source>
</evidence>
<evidence type="ECO:0000256" key="11">
    <source>
        <dbReference type="ARBA" id="ARBA00022553"/>
    </source>
</evidence>
<evidence type="ECO:0000256" key="12">
    <source>
        <dbReference type="ARBA" id="ARBA00022583"/>
    </source>
</evidence>
<dbReference type="SMART" id="SM00312">
    <property type="entry name" value="PX"/>
    <property type="match status" value="1"/>
</dbReference>
<keyword evidence="19" id="KW-0446">Lipid-binding</keyword>
<dbReference type="GO" id="GO:0035091">
    <property type="term" value="F:phosphatidylinositol binding"/>
    <property type="evidence" value="ECO:0007669"/>
    <property type="project" value="InterPro"/>
</dbReference>
<proteinExistence type="inferred from homology"/>
<keyword evidence="13" id="KW-0132">Cell division</keyword>
<evidence type="ECO:0000256" key="13">
    <source>
        <dbReference type="ARBA" id="ARBA00022618"/>
    </source>
</evidence>
<evidence type="ECO:0000256" key="10">
    <source>
        <dbReference type="ARBA" id="ARBA00022490"/>
    </source>
</evidence>
<keyword evidence="15" id="KW-0832">Ubl conjugation</keyword>
<keyword evidence="18" id="KW-0333">Golgi apparatus</keyword>
<dbReference type="SMART" id="SM00326">
    <property type="entry name" value="SH3"/>
    <property type="match status" value="1"/>
</dbReference>
<comment type="subunit">
    <text evidence="25">Homodimer, and homooligomer. Heterodimer with SNX18. Interacts with ITCH. Interacts (via SH3 domain) with TNK2, WASL and ACTR3. Identified in a complex with TNK2 and clathrin heavy chains. Identified in a complex with the AP-2 complex, clathrin and DNM2. Interacts (via SH3 domain) with DNM1 and DNM2. Identified in an oligomeric complex containing DNM1 and SNX9. Interacts with FCHSD1. Interacts with ADAM9 and ADAM15 cytoplasmic tails.</text>
</comment>
<feature type="compositionally biased region" description="Polar residues" evidence="28">
    <location>
        <begin position="273"/>
        <end position="283"/>
    </location>
</feature>
<feature type="region of interest" description="Disordered" evidence="28">
    <location>
        <begin position="200"/>
        <end position="283"/>
    </location>
</feature>
<dbReference type="PROSITE" id="PS50195">
    <property type="entry name" value="PX"/>
    <property type="match status" value="1"/>
</dbReference>
<keyword evidence="22" id="KW-0131">Cell cycle</keyword>
<dbReference type="Gene3D" id="1.20.1270.60">
    <property type="entry name" value="Arfaptin homology (AH) domain/BAR domain"/>
    <property type="match status" value="1"/>
</dbReference>
<dbReference type="PROSITE" id="PS50002">
    <property type="entry name" value="SH3"/>
    <property type="match status" value="1"/>
</dbReference>
<keyword evidence="21" id="KW-0966">Cell projection</keyword>
<comment type="subcellular location">
    <subcellularLocation>
        <location evidence="3">Cell membrane</location>
        <topology evidence="3">Peripheral membrane protein</topology>
        <orientation evidence="3">Cytoplasmic side</orientation>
    </subcellularLocation>
    <subcellularLocation>
        <location evidence="4">Cell projection</location>
        <location evidence="4">Ruffle</location>
    </subcellularLocation>
    <subcellularLocation>
        <location evidence="2">Cytoplasmic vesicle membrane</location>
        <topology evidence="2">Peripheral membrane protein</topology>
        <orientation evidence="2">Cytoplasmic side</orientation>
    </subcellularLocation>
    <subcellularLocation>
        <location evidence="1">Cytoplasmic vesicle</location>
        <location evidence="1">Clathrin-coated vesicle</location>
    </subcellularLocation>
    <subcellularLocation>
        <location evidence="5">Golgi apparatus</location>
        <location evidence="5">trans-Golgi network</location>
    </subcellularLocation>
</comment>
<comment type="similarity">
    <text evidence="6">Belongs to the sorting nexin family.</text>
</comment>
<keyword evidence="10" id="KW-0963">Cytoplasm</keyword>
<evidence type="ECO:0000256" key="9">
    <source>
        <dbReference type="ARBA" id="ARBA00022475"/>
    </source>
</evidence>
<reference evidence="31" key="2">
    <citation type="submission" date="2025-08" db="UniProtKB">
        <authorList>
            <consortium name="Ensembl"/>
        </authorList>
    </citation>
    <scope>IDENTIFICATION</scope>
</reference>
<dbReference type="Pfam" id="PF07653">
    <property type="entry name" value="SH3_2"/>
    <property type="match status" value="1"/>
</dbReference>
<keyword evidence="11" id="KW-0597">Phosphoprotein</keyword>
<dbReference type="GO" id="GO:0000281">
    <property type="term" value="P:mitotic cytokinesis"/>
    <property type="evidence" value="ECO:0007669"/>
    <property type="project" value="InterPro"/>
</dbReference>
<name>A0A8C0NQZ8_CANLF</name>
<evidence type="ECO:0000256" key="19">
    <source>
        <dbReference type="ARBA" id="ARBA00023121"/>
    </source>
</evidence>
<dbReference type="GO" id="GO:0006886">
    <property type="term" value="P:intracellular protein transport"/>
    <property type="evidence" value="ECO:0007669"/>
    <property type="project" value="InterPro"/>
</dbReference>
<evidence type="ECO:0000256" key="8">
    <source>
        <dbReference type="ARBA" id="ARBA00022448"/>
    </source>
</evidence>
<evidence type="ECO:0000256" key="16">
    <source>
        <dbReference type="ARBA" id="ARBA00022927"/>
    </source>
</evidence>
<dbReference type="InterPro" id="IPR001683">
    <property type="entry name" value="PX_dom"/>
</dbReference>
<dbReference type="FunFam" id="3.30.1520.10:FF:000004">
    <property type="entry name" value="Sorting nexin"/>
    <property type="match status" value="1"/>
</dbReference>
<dbReference type="InterPro" id="IPR037425">
    <property type="entry name" value="SNX9_BAR"/>
</dbReference>
<organism evidence="31 32">
    <name type="scientific">Canis lupus familiaris</name>
    <name type="common">Dog</name>
    <name type="synonym">Canis familiaris</name>
    <dbReference type="NCBI Taxonomy" id="9615"/>
    <lineage>
        <taxon>Eukaryota</taxon>
        <taxon>Metazoa</taxon>
        <taxon>Chordata</taxon>
        <taxon>Craniata</taxon>
        <taxon>Vertebrata</taxon>
        <taxon>Euteleostomi</taxon>
        <taxon>Mammalia</taxon>
        <taxon>Eutheria</taxon>
        <taxon>Laurasiatheria</taxon>
        <taxon>Carnivora</taxon>
        <taxon>Caniformia</taxon>
        <taxon>Canidae</taxon>
        <taxon>Canis</taxon>
    </lineage>
</organism>
<keyword evidence="23" id="KW-0968">Cytoplasmic vesicle</keyword>
<evidence type="ECO:0000256" key="22">
    <source>
        <dbReference type="ARBA" id="ARBA00023306"/>
    </source>
</evidence>
<dbReference type="Ensembl" id="ENSCAFT00030031472.1">
    <property type="protein sequence ID" value="ENSCAFP00030027453.1"/>
    <property type="gene ID" value="ENSCAFG00030016963.1"/>
</dbReference>
<evidence type="ECO:0000256" key="17">
    <source>
        <dbReference type="ARBA" id="ARBA00022990"/>
    </source>
</evidence>
<dbReference type="InterPro" id="IPR019497">
    <property type="entry name" value="Sorting_nexin_WASP-bd-dom"/>
</dbReference>
<evidence type="ECO:0000259" key="29">
    <source>
        <dbReference type="PROSITE" id="PS50002"/>
    </source>
</evidence>
<evidence type="ECO:0000256" key="2">
    <source>
        <dbReference type="ARBA" id="ARBA00004180"/>
    </source>
</evidence>
<dbReference type="GO" id="GO:0005794">
    <property type="term" value="C:Golgi apparatus"/>
    <property type="evidence" value="ECO:0007669"/>
    <property type="project" value="UniProtKB-SubCell"/>
</dbReference>
<dbReference type="SUPFAM" id="SSF64268">
    <property type="entry name" value="PX domain"/>
    <property type="match status" value="1"/>
</dbReference>
<dbReference type="AlphaFoldDB" id="A0A8C0NQZ8"/>
<evidence type="ECO:0000256" key="28">
    <source>
        <dbReference type="SAM" id="MobiDB-lite"/>
    </source>
</evidence>
<dbReference type="PANTHER" id="PTHR45827:SF2">
    <property type="entry name" value="SORTING NEXIN-9"/>
    <property type="match status" value="1"/>
</dbReference>
<dbReference type="CDD" id="cd07668">
    <property type="entry name" value="BAR_SNX9"/>
    <property type="match status" value="1"/>
</dbReference>
<evidence type="ECO:0000256" key="20">
    <source>
        <dbReference type="ARBA" id="ARBA00023136"/>
    </source>
</evidence>
<keyword evidence="14" id="KW-0498">Mitosis</keyword>
<dbReference type="PANTHER" id="PTHR45827">
    <property type="entry name" value="SORTING NEXIN"/>
    <property type="match status" value="1"/>
</dbReference>
<evidence type="ECO:0000256" key="4">
    <source>
        <dbReference type="ARBA" id="ARBA00004466"/>
    </source>
</evidence>
<evidence type="ECO:0000256" key="25">
    <source>
        <dbReference type="ARBA" id="ARBA00062263"/>
    </source>
</evidence>
<evidence type="ECO:0000256" key="6">
    <source>
        <dbReference type="ARBA" id="ARBA00010883"/>
    </source>
</evidence>
<accession>A0A8C0NQZ8</accession>
<keyword evidence="12" id="KW-0254">Endocytosis</keyword>
<evidence type="ECO:0000256" key="3">
    <source>
        <dbReference type="ARBA" id="ARBA00004413"/>
    </source>
</evidence>
<keyword evidence="16" id="KW-0653">Protein transport</keyword>
<dbReference type="InterPro" id="IPR035558">
    <property type="entry name" value="SNX9_SH3"/>
</dbReference>
<dbReference type="CDD" id="cd07285">
    <property type="entry name" value="PX_SNX9"/>
    <property type="match status" value="1"/>
</dbReference>
<dbReference type="InterPro" id="IPR037426">
    <property type="entry name" value="SNX9_PX"/>
</dbReference>
<evidence type="ECO:0000256" key="1">
    <source>
        <dbReference type="ARBA" id="ARBA00004132"/>
    </source>
</evidence>
<evidence type="ECO:0000256" key="26">
    <source>
        <dbReference type="ARBA" id="ARBA00070198"/>
    </source>
</evidence>
<dbReference type="InterPro" id="IPR036028">
    <property type="entry name" value="SH3-like_dom_sf"/>
</dbReference>
<evidence type="ECO:0000256" key="15">
    <source>
        <dbReference type="ARBA" id="ARBA00022843"/>
    </source>
</evidence>
<keyword evidence="7 27" id="KW-0728">SH3 domain</keyword>
<comment type="function">
    <text evidence="24">Involved in endocytosis and intracellular vesicle trafficking, both during interphase and at the end of mitosis. Required for efficient progress through mitosis and cytokinesis. Required for normal formation of the cleavage furrow at the end of mitosis. Plays a role in endocytosis via clathrin-coated pits, but also clathrin-independent, actin-dependent fluid-phase endocytosis. Plays a role in macropinocytosis. Promotes internalization of TNFR. Promotes degradation of EGFR after EGF signaling. Stimulates the GTPase activity of DNM1. Promotes DNM1 oligomerization. Promotes activation of the Arp2/3 complex by WASL, and thereby plays a role in the reorganization of the F-actin cytoskeleton. Binds to membranes enriched in phosphatidylinositol 4,5-bisphosphate and promotes membrane tubulation. Has lower affinity for membranes enriched in phosphatidylinositol 3-phosphate.</text>
</comment>
<evidence type="ECO:0000256" key="7">
    <source>
        <dbReference type="ARBA" id="ARBA00022443"/>
    </source>
</evidence>
<dbReference type="CDD" id="cd11898">
    <property type="entry name" value="SH3_SNX9"/>
    <property type="match status" value="1"/>
</dbReference>
<dbReference type="GO" id="GO:0005886">
    <property type="term" value="C:plasma membrane"/>
    <property type="evidence" value="ECO:0007669"/>
    <property type="project" value="UniProtKB-SubCell"/>
</dbReference>
<reference evidence="31" key="1">
    <citation type="submission" date="2019-03" db="EMBL/GenBank/DDBJ databases">
        <authorList>
            <person name="Warren W.C."/>
            <person name="Johnson G.S."/>
        </authorList>
    </citation>
    <scope>NUCLEOTIDE SEQUENCE [LARGE SCALE GENOMIC DNA]</scope>
    <source>
        <strain evidence="31">Basenji</strain>
    </source>
</reference>
<sequence>MSVCSYQHVYKVYDKDCLVFYCEVYICNFLCCYSQQARVMYDFAAEPGNNELTVNEGEIITITNPDVGGGWLEGRNSKGERGLVPTDYVEILPNDGKDPFSCGNSVADQAFLDSLSASTAQANSSAANSNNQVDILAQIGCIESLSQSPPSSPSPSPTINKVNHHVMMNHHVMNHYSTECKLWVSSSNDPWSAWNASTSGNWDSTDGWGAKPEGAAAQRNTSNNWDTAFGHPQAYQGPATGDDDEWDEDWDDPKSAAPYFKDSESAEAGGAQRGNSRAGSSSMKLPLNKFPGFAKPGMEQYLLAKQLAKPKEKIPIIVGDYGPMWVYPTSTFDCVVADPRKGSKMYGLKSYIEYQLTPTNTNRSVNHRYKHFDWLYERLLVKFGSAIPIPSLPDKQVTGRFEEEFIKMRMERLQAWMTRMCRHPVISESELFQQFLNFRDEKEWKSGKRKAEKDELVGVMIFSTMEPEAPDLDLLEIEQKCEAVGKFTKAMDDGVKELLTVGQEHWKRCTGPLPKEYQKIGKALQSLATVFSSSGYQGETDLNAAITEAGKTYEEIAGLVAEQPKKDLHFLMECNHEYKGFLGCFPDIIGAHKGAIEKVKESDKLVATSKITPQDKQNMVKRVGTMSYALQAEMNHFHSNRIYDYNSVIRLYLEQQVQFYETIAEKLRQALGRFPVM</sequence>
<evidence type="ECO:0000256" key="14">
    <source>
        <dbReference type="ARBA" id="ARBA00022776"/>
    </source>
</evidence>
<keyword evidence="17" id="KW-0007">Acetylation</keyword>
<evidence type="ECO:0000313" key="32">
    <source>
        <dbReference type="Proteomes" id="UP000694429"/>
    </source>
</evidence>
<keyword evidence="20" id="KW-0472">Membrane</keyword>
<protein>
    <recommendedName>
        <fullName evidence="26">Sorting nexin-9</fullName>
    </recommendedName>
</protein>
<evidence type="ECO:0000256" key="21">
    <source>
        <dbReference type="ARBA" id="ARBA00023273"/>
    </source>
</evidence>
<dbReference type="SUPFAM" id="SSF50044">
    <property type="entry name" value="SH3-domain"/>
    <property type="match status" value="1"/>
</dbReference>
<dbReference type="GO" id="GO:0005829">
    <property type="term" value="C:cytosol"/>
    <property type="evidence" value="ECO:0007669"/>
    <property type="project" value="UniProtKB-ARBA"/>
</dbReference>
<keyword evidence="9" id="KW-1003">Cell membrane</keyword>
<dbReference type="GO" id="GO:0001726">
    <property type="term" value="C:ruffle"/>
    <property type="evidence" value="ECO:0007669"/>
    <property type="project" value="UniProtKB-SubCell"/>
</dbReference>
<dbReference type="Pfam" id="PF10456">
    <property type="entry name" value="BAR_3_WASP_bdg"/>
    <property type="match status" value="1"/>
</dbReference>
<evidence type="ECO:0000256" key="23">
    <source>
        <dbReference type="ARBA" id="ARBA00023329"/>
    </source>
</evidence>
<dbReference type="Proteomes" id="UP000694429">
    <property type="component" value="Chromosome 1"/>
</dbReference>
<feature type="domain" description="PX" evidence="30">
    <location>
        <begin position="332"/>
        <end position="443"/>
    </location>
</feature>